<gene>
    <name evidence="1" type="ORF">M472_14815</name>
</gene>
<reference evidence="1 2" key="1">
    <citation type="journal article" date="2013" name="Genome Announc.">
        <title>The Draft Genome Sequence of Sphingomonas paucimobilis Strain HER1398 (Proteobacteria), Host to the Giant PAU Phage, Indicates That It Is a Member of the Genus Sphingobacterium (Bacteroidetes).</title>
        <authorList>
            <person name="White R.A.III."/>
            <person name="Suttle C.A."/>
        </authorList>
    </citation>
    <scope>NUCLEOTIDE SEQUENCE [LARGE SCALE GENOMIC DNA]</scope>
    <source>
        <strain evidence="1 2">HER1398</strain>
    </source>
</reference>
<dbReference type="STRING" id="1346330.M472_14815"/>
<proteinExistence type="predicted"/>
<dbReference type="EMBL" id="ATDL01000011">
    <property type="protein sequence ID" value="ERJ60034.1"/>
    <property type="molecule type" value="Genomic_DNA"/>
</dbReference>
<keyword evidence="2" id="KW-1185">Reference proteome</keyword>
<comment type="caution">
    <text evidence="1">The sequence shown here is derived from an EMBL/GenBank/DDBJ whole genome shotgun (WGS) entry which is preliminary data.</text>
</comment>
<dbReference type="RefSeq" id="WP_021069659.1">
    <property type="nucleotide sequence ID" value="NZ_ATDL01000011.1"/>
</dbReference>
<organism evidence="1 2">
    <name type="scientific">Sphingobacterium paucimobilis HER1398</name>
    <dbReference type="NCBI Taxonomy" id="1346330"/>
    <lineage>
        <taxon>Bacteria</taxon>
        <taxon>Pseudomonadati</taxon>
        <taxon>Bacteroidota</taxon>
        <taxon>Sphingobacteriia</taxon>
        <taxon>Sphingobacteriales</taxon>
        <taxon>Sphingobacteriaceae</taxon>
        <taxon>Sphingobacterium</taxon>
    </lineage>
</organism>
<evidence type="ECO:0000313" key="2">
    <source>
        <dbReference type="Proteomes" id="UP000016584"/>
    </source>
</evidence>
<dbReference type="OrthoDB" id="708432at2"/>
<sequence length="133" mass="15852">MIFKPLENYFHLILPFEMVFNYPHTEGYDPEKVIEEFWQRYDINDSRDHIVCLYLKALGKEVSDPVKDYGEDELKSYSLELMHLLVAYYLCHIHEVDLSELDVPNLSQGKITEEELKFRQINFELFGDKKTAK</sequence>
<protein>
    <submittedName>
        <fullName evidence="1">Uncharacterized protein</fullName>
    </submittedName>
</protein>
<dbReference type="Proteomes" id="UP000016584">
    <property type="component" value="Unassembled WGS sequence"/>
</dbReference>
<accession>U2J544</accession>
<name>U2J544_9SPHI</name>
<evidence type="ECO:0000313" key="1">
    <source>
        <dbReference type="EMBL" id="ERJ60034.1"/>
    </source>
</evidence>
<dbReference type="AlphaFoldDB" id="U2J544"/>
<dbReference type="PATRIC" id="fig|1346330.5.peg.1478"/>